<name>Q5QYH0_IDILO</name>
<feature type="transmembrane region" description="Helical" evidence="9">
    <location>
        <begin position="380"/>
        <end position="400"/>
    </location>
</feature>
<comment type="subcellular location">
    <subcellularLocation>
        <location evidence="1">Cell membrane</location>
        <topology evidence="1">Multi-pass membrane protein</topology>
    </subcellularLocation>
</comment>
<protein>
    <submittedName>
        <fullName evidence="11">Na+/H+ antiporter</fullName>
    </submittedName>
</protein>
<evidence type="ECO:0000256" key="7">
    <source>
        <dbReference type="ARBA" id="ARBA00023136"/>
    </source>
</evidence>
<accession>Q5QYH0</accession>
<reference evidence="11 12" key="1">
    <citation type="journal article" date="2004" name="Proc. Natl. Acad. Sci. U.S.A.">
        <title>Genome sequence of the deep-sea gamma-proteobacterium Idiomarina loihiensis reveals amino acid fermentation as a source of carbon and energy.</title>
        <authorList>
            <person name="Hou S."/>
            <person name="Saw J.H."/>
            <person name="Lee K.S."/>
            <person name="Freitas T.A."/>
            <person name="Belisle C."/>
            <person name="Kawarabayasi Y."/>
            <person name="Donachie S.P."/>
            <person name="Pikina A."/>
            <person name="Galperin M.Y."/>
            <person name="Koonin E.V."/>
            <person name="Makarova K.S."/>
            <person name="Omelchenko M.V."/>
            <person name="Sorokin A."/>
            <person name="Wolf Y.I."/>
            <person name="Li Q.X."/>
            <person name="Keum Y.S."/>
            <person name="Campbell S."/>
            <person name="Denery J."/>
            <person name="Aizawa S."/>
            <person name="Shibata S."/>
            <person name="Malahoff A."/>
            <person name="Alam M."/>
        </authorList>
    </citation>
    <scope>NUCLEOTIDE SEQUENCE [LARGE SCALE GENOMIC DNA]</scope>
    <source>
        <strain evidence="12">ATCC BAA-735 / DSM 15497 / L2-TR</strain>
    </source>
</reference>
<feature type="transmembrane region" description="Helical" evidence="9">
    <location>
        <begin position="105"/>
        <end position="126"/>
    </location>
</feature>
<feature type="transmembrane region" description="Helical" evidence="9">
    <location>
        <begin position="38"/>
        <end position="59"/>
    </location>
</feature>
<feature type="transmembrane region" description="Helical" evidence="9">
    <location>
        <begin position="200"/>
        <end position="219"/>
    </location>
</feature>
<feature type="transmembrane region" description="Helical" evidence="9">
    <location>
        <begin position="239"/>
        <end position="271"/>
    </location>
</feature>
<dbReference type="GO" id="GO:0005886">
    <property type="term" value="C:plasma membrane"/>
    <property type="evidence" value="ECO:0007669"/>
    <property type="project" value="UniProtKB-SubCell"/>
</dbReference>
<sequence length="446" mass="46723">MTNASPQPASAKALLPLALFLILFLGTGLYFQSEGVEYAFYQLPSPVAILPAIVLGILLSKQAFEERIETFVGGVGDNNIITMCLIYLLAGAFSTVAEATGGVDAMVALGLNVIPASFLLPGLFIIAGVISTAMGTSMGTLAALAPVVLGIGEATDISLPLLAGVLVSGAMFGDNLSIISDTTIAATRTQGCTMRDKFRANLKIAIPAAIFTVIWLVTYDTSQVPLEIPEANLWLSLPYFIIIVLAVMGLNVFAVLGLGIVLAAAFGMFTVDYEWVAFSQDIYEGFGSMQEIFLLSLLIGGLSALIRQQGGLAFLAGFVESAANKVSKHKQRASAIGVAALTALTNLCVANNTVSILLAGEVSKRLAKVGNLAPRQSASLLDIFACVVQGALPYGAQALLMGASFKISPLSVSLHTGYCFILAAVAIAIIIWRRPLEDREPTPESA</sequence>
<keyword evidence="12" id="KW-1185">Reference proteome</keyword>
<evidence type="ECO:0000259" key="10">
    <source>
        <dbReference type="Pfam" id="PF03553"/>
    </source>
</evidence>
<organism evidence="11 12">
    <name type="scientific">Idiomarina loihiensis (strain ATCC BAA-735 / DSM 15497 / L2-TR)</name>
    <dbReference type="NCBI Taxonomy" id="283942"/>
    <lineage>
        <taxon>Bacteria</taxon>
        <taxon>Pseudomonadati</taxon>
        <taxon>Pseudomonadota</taxon>
        <taxon>Gammaproteobacteria</taxon>
        <taxon>Alteromonadales</taxon>
        <taxon>Idiomarinaceae</taxon>
        <taxon>Idiomarina</taxon>
    </lineage>
</organism>
<dbReference type="eggNOG" id="COG1757">
    <property type="taxonomic scope" value="Bacteria"/>
</dbReference>
<feature type="transmembrane region" description="Helical" evidence="9">
    <location>
        <begin position="133"/>
        <end position="151"/>
    </location>
</feature>
<dbReference type="HOGENOM" id="CLU_043525_0_0_6"/>
<keyword evidence="6 9" id="KW-1133">Transmembrane helix</keyword>
<evidence type="ECO:0000256" key="2">
    <source>
        <dbReference type="ARBA" id="ARBA00022448"/>
    </source>
</evidence>
<feature type="domain" description="Na+/H+ antiporter NhaC-like C-terminal" evidence="10">
    <location>
        <begin position="80"/>
        <end position="217"/>
    </location>
</feature>
<dbReference type="EMBL" id="AE017340">
    <property type="protein sequence ID" value="AAV83210.1"/>
    <property type="molecule type" value="Genomic_DNA"/>
</dbReference>
<keyword evidence="2" id="KW-0813">Transport</keyword>
<evidence type="ECO:0000256" key="9">
    <source>
        <dbReference type="SAM" id="Phobius"/>
    </source>
</evidence>
<feature type="transmembrane region" description="Helical" evidence="9">
    <location>
        <begin position="12"/>
        <end position="32"/>
    </location>
</feature>
<evidence type="ECO:0000313" key="11">
    <source>
        <dbReference type="EMBL" id="AAV83210.1"/>
    </source>
</evidence>
<proteinExistence type="inferred from homology"/>
<feature type="transmembrane region" description="Helical" evidence="9">
    <location>
        <begin position="335"/>
        <end position="359"/>
    </location>
</feature>
<dbReference type="Proteomes" id="UP000001171">
    <property type="component" value="Chromosome"/>
</dbReference>
<evidence type="ECO:0000256" key="1">
    <source>
        <dbReference type="ARBA" id="ARBA00004651"/>
    </source>
</evidence>
<comment type="similarity">
    <text evidence="8">Belongs to the NhaC Na(+)/H(+) (TC 2.A.35) antiporter family.</text>
</comment>
<dbReference type="Pfam" id="PF03553">
    <property type="entry name" value="Na_H_antiporter"/>
    <property type="match status" value="1"/>
</dbReference>
<keyword evidence="7 9" id="KW-0472">Membrane</keyword>
<dbReference type="RefSeq" id="WP_011235604.1">
    <property type="nucleotide sequence ID" value="NC_006512.1"/>
</dbReference>
<gene>
    <name evidence="11" type="ordered locus">IL2378</name>
</gene>
<evidence type="ECO:0000256" key="4">
    <source>
        <dbReference type="ARBA" id="ARBA00022475"/>
    </source>
</evidence>
<dbReference type="InterPro" id="IPR018461">
    <property type="entry name" value="Na/H_Antiport_NhaC-like_C"/>
</dbReference>
<evidence type="ECO:0000256" key="8">
    <source>
        <dbReference type="ARBA" id="ARBA00038435"/>
    </source>
</evidence>
<dbReference type="GO" id="GO:0015297">
    <property type="term" value="F:antiporter activity"/>
    <property type="evidence" value="ECO:0007669"/>
    <property type="project" value="UniProtKB-KW"/>
</dbReference>
<evidence type="ECO:0000256" key="5">
    <source>
        <dbReference type="ARBA" id="ARBA00022692"/>
    </source>
</evidence>
<dbReference type="GeneID" id="41337573"/>
<keyword evidence="5 9" id="KW-0812">Transmembrane</keyword>
<evidence type="ECO:0000313" key="12">
    <source>
        <dbReference type="Proteomes" id="UP000001171"/>
    </source>
</evidence>
<feature type="transmembrane region" description="Helical" evidence="9">
    <location>
        <begin position="292"/>
        <end position="315"/>
    </location>
</feature>
<dbReference type="InterPro" id="IPR052180">
    <property type="entry name" value="NhaC_Na-H+_Antiporter"/>
</dbReference>
<feature type="transmembrane region" description="Helical" evidence="9">
    <location>
        <begin position="412"/>
        <end position="432"/>
    </location>
</feature>
<evidence type="ECO:0000256" key="3">
    <source>
        <dbReference type="ARBA" id="ARBA00022449"/>
    </source>
</evidence>
<dbReference type="PANTHER" id="PTHR33451">
    <property type="entry name" value="MALATE-2H(+)/NA(+)-LACTATE ANTIPORTER"/>
    <property type="match status" value="1"/>
</dbReference>
<keyword evidence="4" id="KW-1003">Cell membrane</keyword>
<dbReference type="STRING" id="283942.IL2378"/>
<dbReference type="AlphaFoldDB" id="Q5QYH0"/>
<dbReference type="OrthoDB" id="9790605at2"/>
<feature type="transmembrane region" description="Helical" evidence="9">
    <location>
        <begin position="157"/>
        <end position="179"/>
    </location>
</feature>
<dbReference type="KEGG" id="ilo:IL2378"/>
<evidence type="ECO:0000256" key="6">
    <source>
        <dbReference type="ARBA" id="ARBA00022989"/>
    </source>
</evidence>
<keyword evidence="3" id="KW-0050">Antiport</keyword>
<feature type="transmembrane region" description="Helical" evidence="9">
    <location>
        <begin position="80"/>
        <end position="99"/>
    </location>
</feature>
<dbReference type="PANTHER" id="PTHR33451:SF5">
    <property type="entry name" value="NA+_H+ ANTIPORTER"/>
    <property type="match status" value="1"/>
</dbReference>